<evidence type="ECO:0000259" key="2">
    <source>
        <dbReference type="Pfam" id="PF01909"/>
    </source>
</evidence>
<dbReference type="Gene3D" id="3.30.460.10">
    <property type="entry name" value="Beta Polymerase, domain 2"/>
    <property type="match status" value="1"/>
</dbReference>
<protein>
    <submittedName>
        <fullName evidence="3">Nucleotidyltransferase domain-containing protein</fullName>
    </submittedName>
</protein>
<evidence type="ECO:0000313" key="4">
    <source>
        <dbReference type="Proteomes" id="UP000295748"/>
    </source>
</evidence>
<gene>
    <name evidence="3" type="ORF">E4K62_01560</name>
</gene>
<proteinExistence type="predicted"/>
<dbReference type="EMBL" id="CP038266">
    <property type="protein sequence ID" value="QBR87496.1"/>
    <property type="molecule type" value="Genomic_DNA"/>
</dbReference>
<dbReference type="CDD" id="cd05403">
    <property type="entry name" value="NT_KNTase_like"/>
    <property type="match status" value="1"/>
</dbReference>
<dbReference type="InterPro" id="IPR043519">
    <property type="entry name" value="NT_sf"/>
</dbReference>
<dbReference type="Proteomes" id="UP000295748">
    <property type="component" value="Chromosome"/>
</dbReference>
<evidence type="ECO:0000256" key="1">
    <source>
        <dbReference type="SAM" id="MobiDB-lite"/>
    </source>
</evidence>
<organism evidence="3 4">
    <name type="scientific">Microbacterium wangchenii</name>
    <dbReference type="NCBI Taxonomy" id="2541726"/>
    <lineage>
        <taxon>Bacteria</taxon>
        <taxon>Bacillati</taxon>
        <taxon>Actinomycetota</taxon>
        <taxon>Actinomycetes</taxon>
        <taxon>Micrococcales</taxon>
        <taxon>Microbacteriaceae</taxon>
        <taxon>Microbacterium</taxon>
    </lineage>
</organism>
<feature type="region of interest" description="Disordered" evidence="1">
    <location>
        <begin position="1"/>
        <end position="31"/>
    </location>
</feature>
<evidence type="ECO:0000313" key="3">
    <source>
        <dbReference type="EMBL" id="QBR87496.1"/>
    </source>
</evidence>
<dbReference type="Pfam" id="PF01909">
    <property type="entry name" value="NTP_transf_2"/>
    <property type="match status" value="1"/>
</dbReference>
<dbReference type="InterPro" id="IPR002934">
    <property type="entry name" value="Polymerase_NTP_transf_dom"/>
</dbReference>
<reference evidence="3 4" key="1">
    <citation type="submission" date="2019-03" db="EMBL/GenBank/DDBJ databases">
        <authorList>
            <person name="Dong K."/>
        </authorList>
    </citation>
    <scope>NUCLEOTIDE SEQUENCE [LARGE SCALE GENOMIC DNA]</scope>
    <source>
        <strain evidence="4">dk512</strain>
    </source>
</reference>
<feature type="compositionally biased region" description="Pro residues" evidence="1">
    <location>
        <begin position="1"/>
        <end position="10"/>
    </location>
</feature>
<name>A0ABX5SN08_9MICO</name>
<accession>A0ABX5SN08</accession>
<keyword evidence="4" id="KW-1185">Reference proteome</keyword>
<dbReference type="SUPFAM" id="SSF81301">
    <property type="entry name" value="Nucleotidyltransferase"/>
    <property type="match status" value="1"/>
</dbReference>
<feature type="domain" description="Polymerase nucleotidyl transferase" evidence="2">
    <location>
        <begin position="46"/>
        <end position="97"/>
    </location>
</feature>
<sequence length="300" mass="32674">MPAWTPPPSSASPGKRRSPHSHPAGASSLYDRKGTTVSDAAFLEGVADRLITLEGAEAVALGGSRAQGTSRADSDWDLAVYYRGDFRPQALRDIGWPGHVSELGEWGGGVFNGGAWLTIDGRHVDIHYRDLEVVDRELEEARAGRFRIEQLMFHLAGIPTYLLVAELAVNRTLRGDLPKPEYPPRLRSSAPPQWWSRAEALFDYARSGHASHGRAAQAVAMAVEAATCAAHAVSAARATWVTNEKRLLESASLRDFLDDRLLTLDGDAEAFVDDVARRCAHALALAEDDATQRAEDNRSI</sequence>